<dbReference type="GO" id="GO:0005944">
    <property type="term" value="C:phosphatidylinositol 3-kinase complex, class IB"/>
    <property type="evidence" value="ECO:0007669"/>
    <property type="project" value="TreeGrafter"/>
</dbReference>
<dbReference type="PANTHER" id="PTHR10048:SF34">
    <property type="entry name" value="PHOSPHATIDYLINOSITOL 4,5-BISPHOSPHATE 3-KINASE CATALYTIC SUBUNIT GAMMA ISOFORM"/>
    <property type="match status" value="1"/>
</dbReference>
<dbReference type="SUPFAM" id="SSF48371">
    <property type="entry name" value="ARM repeat"/>
    <property type="match status" value="1"/>
</dbReference>
<dbReference type="PROSITE" id="PS51547">
    <property type="entry name" value="C2_PI3K"/>
    <property type="match status" value="1"/>
</dbReference>
<dbReference type="Gene3D" id="1.10.1070.11">
    <property type="entry name" value="Phosphatidylinositol 3-/4-kinase, catalytic domain"/>
    <property type="match status" value="1"/>
</dbReference>
<dbReference type="GO" id="GO:0005943">
    <property type="term" value="C:phosphatidylinositol 3-kinase complex, class IA"/>
    <property type="evidence" value="ECO:0007669"/>
    <property type="project" value="TreeGrafter"/>
</dbReference>
<name>A0AAE0SIQ8_9BIVA</name>
<evidence type="ECO:0000313" key="10">
    <source>
        <dbReference type="EMBL" id="KAK3592459.1"/>
    </source>
</evidence>
<dbReference type="Pfam" id="PF00792">
    <property type="entry name" value="PI3K_C2"/>
    <property type="match status" value="1"/>
</dbReference>
<dbReference type="SMART" id="SM00145">
    <property type="entry name" value="PI3Ka"/>
    <property type="match status" value="1"/>
</dbReference>
<reference evidence="10" key="3">
    <citation type="submission" date="2023-05" db="EMBL/GenBank/DDBJ databases">
        <authorList>
            <person name="Smith C.H."/>
        </authorList>
    </citation>
    <scope>NUCLEOTIDE SEQUENCE</scope>
    <source>
        <strain evidence="10">CHS0354</strain>
        <tissue evidence="10">Mantle</tissue>
    </source>
</reference>
<evidence type="ECO:0000259" key="7">
    <source>
        <dbReference type="PROSITE" id="PS51545"/>
    </source>
</evidence>
<evidence type="ECO:0000259" key="8">
    <source>
        <dbReference type="PROSITE" id="PS51546"/>
    </source>
</evidence>
<gene>
    <name evidence="10" type="ORF">CHS0354_001578</name>
</gene>
<dbReference type="InterPro" id="IPR029071">
    <property type="entry name" value="Ubiquitin-like_domsf"/>
</dbReference>
<feature type="domain" description="PIK helical" evidence="7">
    <location>
        <begin position="303"/>
        <end position="482"/>
    </location>
</feature>
<dbReference type="PROSITE" id="PS00915">
    <property type="entry name" value="PI3_4_KINASE_1"/>
    <property type="match status" value="1"/>
</dbReference>
<protein>
    <recommendedName>
        <fullName evidence="12">Phosphatidylinositol 3-kinase</fullName>
    </recommendedName>
</protein>
<comment type="similarity">
    <text evidence="5">Belongs to the PI3/PI4-kinase family.</text>
</comment>
<dbReference type="PROSITE" id="PS50290">
    <property type="entry name" value="PI3_4_KINASE_3"/>
    <property type="match status" value="1"/>
</dbReference>
<dbReference type="PROSITE" id="PS51545">
    <property type="entry name" value="PIK_HELICAL"/>
    <property type="match status" value="1"/>
</dbReference>
<dbReference type="GO" id="GO:0005737">
    <property type="term" value="C:cytoplasm"/>
    <property type="evidence" value="ECO:0007669"/>
    <property type="project" value="TreeGrafter"/>
</dbReference>
<evidence type="ECO:0000259" key="9">
    <source>
        <dbReference type="PROSITE" id="PS51547"/>
    </source>
</evidence>
<reference evidence="10" key="2">
    <citation type="journal article" date="2021" name="Genome Biol. Evol.">
        <title>Developing a high-quality reference genome for a parasitic bivalve with doubly uniparental inheritance (Bivalvia: Unionida).</title>
        <authorList>
            <person name="Smith C.H."/>
        </authorList>
    </citation>
    <scope>NUCLEOTIDE SEQUENCE</scope>
    <source>
        <strain evidence="10">CHS0354</strain>
        <tissue evidence="10">Mantle</tissue>
    </source>
</reference>
<dbReference type="InterPro" id="IPR001263">
    <property type="entry name" value="PI3K_accessory_dom"/>
</dbReference>
<dbReference type="InterPro" id="IPR000341">
    <property type="entry name" value="PI3K_Ras-bd_dom"/>
</dbReference>
<reference evidence="10" key="1">
    <citation type="journal article" date="2021" name="Genome Biol. Evol.">
        <title>A High-Quality Reference Genome for a Parasitic Bivalve with Doubly Uniparental Inheritance (Bivalvia: Unionida).</title>
        <authorList>
            <person name="Smith C.H."/>
        </authorList>
    </citation>
    <scope>NUCLEOTIDE SEQUENCE</scope>
    <source>
        <strain evidence="10">CHS0354</strain>
    </source>
</reference>
<proteinExistence type="inferred from homology"/>
<dbReference type="GO" id="GO:0005886">
    <property type="term" value="C:plasma membrane"/>
    <property type="evidence" value="ECO:0007669"/>
    <property type="project" value="TreeGrafter"/>
</dbReference>
<comment type="caution">
    <text evidence="10">The sequence shown here is derived from an EMBL/GenBank/DDBJ whole genome shotgun (WGS) entry which is preliminary data.</text>
</comment>
<dbReference type="Proteomes" id="UP001195483">
    <property type="component" value="Unassembled WGS sequence"/>
</dbReference>
<dbReference type="GO" id="GO:0016477">
    <property type="term" value="P:cell migration"/>
    <property type="evidence" value="ECO:0007669"/>
    <property type="project" value="TreeGrafter"/>
</dbReference>
<dbReference type="GO" id="GO:0005524">
    <property type="term" value="F:ATP binding"/>
    <property type="evidence" value="ECO:0007669"/>
    <property type="project" value="UniProtKB-KW"/>
</dbReference>
<evidence type="ECO:0000256" key="2">
    <source>
        <dbReference type="ARBA" id="ARBA00022741"/>
    </source>
</evidence>
<evidence type="ECO:0000256" key="3">
    <source>
        <dbReference type="ARBA" id="ARBA00022777"/>
    </source>
</evidence>
<dbReference type="SUPFAM" id="SSF56112">
    <property type="entry name" value="Protein kinase-like (PK-like)"/>
    <property type="match status" value="1"/>
</dbReference>
<dbReference type="GO" id="GO:0043491">
    <property type="term" value="P:phosphatidylinositol 3-kinase/protein kinase B signal transduction"/>
    <property type="evidence" value="ECO:0007669"/>
    <property type="project" value="TreeGrafter"/>
</dbReference>
<dbReference type="InterPro" id="IPR036940">
    <property type="entry name" value="PI3/4_kinase_cat_sf"/>
</dbReference>
<evidence type="ECO:0008006" key="12">
    <source>
        <dbReference type="Google" id="ProtNLM"/>
    </source>
</evidence>
<dbReference type="Gene3D" id="3.10.20.90">
    <property type="entry name" value="Phosphatidylinositol 3-kinase Catalytic Subunit, Chain A, domain 1"/>
    <property type="match status" value="1"/>
</dbReference>
<dbReference type="AlphaFoldDB" id="A0AAE0SIQ8"/>
<dbReference type="InterPro" id="IPR011009">
    <property type="entry name" value="Kinase-like_dom_sf"/>
</dbReference>
<dbReference type="InterPro" id="IPR018936">
    <property type="entry name" value="PI3/4_kinase_CS"/>
</dbReference>
<evidence type="ECO:0000256" key="4">
    <source>
        <dbReference type="ARBA" id="ARBA00022840"/>
    </source>
</evidence>
<feature type="domain" description="PI3K/PI4K catalytic" evidence="6">
    <location>
        <begin position="551"/>
        <end position="827"/>
    </location>
</feature>
<dbReference type="Pfam" id="PF00454">
    <property type="entry name" value="PI3_PI4_kinase"/>
    <property type="match status" value="1"/>
</dbReference>
<organism evidence="10 11">
    <name type="scientific">Potamilus streckersoni</name>
    <dbReference type="NCBI Taxonomy" id="2493646"/>
    <lineage>
        <taxon>Eukaryota</taxon>
        <taxon>Metazoa</taxon>
        <taxon>Spiralia</taxon>
        <taxon>Lophotrochozoa</taxon>
        <taxon>Mollusca</taxon>
        <taxon>Bivalvia</taxon>
        <taxon>Autobranchia</taxon>
        <taxon>Heteroconchia</taxon>
        <taxon>Palaeoheterodonta</taxon>
        <taxon>Unionida</taxon>
        <taxon>Unionoidea</taxon>
        <taxon>Unionidae</taxon>
        <taxon>Ambleminae</taxon>
        <taxon>Lampsilini</taxon>
        <taxon>Potamilus</taxon>
    </lineage>
</organism>
<dbReference type="FunFam" id="1.10.1070.11:FF:000001">
    <property type="entry name" value="Phosphatidylinositol 4,5-bisphosphate 3-kinase catalytic subunit"/>
    <property type="match status" value="1"/>
</dbReference>
<dbReference type="InterPro" id="IPR015433">
    <property type="entry name" value="PI3/4_kinase"/>
</dbReference>
<dbReference type="InterPro" id="IPR000403">
    <property type="entry name" value="PI3/4_kinase_cat_dom"/>
</dbReference>
<dbReference type="Pfam" id="PF00794">
    <property type="entry name" value="PI3K_rbd"/>
    <property type="match status" value="1"/>
</dbReference>
<dbReference type="InterPro" id="IPR016024">
    <property type="entry name" value="ARM-type_fold"/>
</dbReference>
<dbReference type="SUPFAM" id="SSF54236">
    <property type="entry name" value="Ubiquitin-like"/>
    <property type="match status" value="1"/>
</dbReference>
<keyword evidence="11" id="KW-1185">Reference proteome</keyword>
<keyword evidence="3" id="KW-0418">Kinase</keyword>
<dbReference type="SUPFAM" id="SSF49562">
    <property type="entry name" value="C2 domain (Calcium/lipid-binding domain, CaLB)"/>
    <property type="match status" value="1"/>
</dbReference>
<dbReference type="Gene3D" id="1.25.40.70">
    <property type="entry name" value="Phosphatidylinositol 3-kinase, accessory domain (PIK)"/>
    <property type="match status" value="1"/>
</dbReference>
<dbReference type="InterPro" id="IPR002420">
    <property type="entry name" value="PI3K-type_C2_dom"/>
</dbReference>
<evidence type="ECO:0000313" key="11">
    <source>
        <dbReference type="Proteomes" id="UP001195483"/>
    </source>
</evidence>
<evidence type="ECO:0000256" key="5">
    <source>
        <dbReference type="PROSITE-ProRule" id="PRU00880"/>
    </source>
</evidence>
<dbReference type="PROSITE" id="PS00916">
    <property type="entry name" value="PI3_4_KINASE_2"/>
    <property type="match status" value="1"/>
</dbReference>
<evidence type="ECO:0000256" key="1">
    <source>
        <dbReference type="ARBA" id="ARBA00022679"/>
    </source>
</evidence>
<feature type="domain" description="PI3K-RBD" evidence="8">
    <location>
        <begin position="5"/>
        <end position="106"/>
    </location>
</feature>
<feature type="domain" description="C2 PI3K-type" evidence="9">
    <location>
        <begin position="141"/>
        <end position="289"/>
    </location>
</feature>
<dbReference type="SMART" id="SM00142">
    <property type="entry name" value="PI3K_C2"/>
    <property type="match status" value="1"/>
</dbReference>
<dbReference type="PROSITE" id="PS51546">
    <property type="entry name" value="PI3K_RBD"/>
    <property type="match status" value="1"/>
</dbReference>
<dbReference type="PANTHER" id="PTHR10048">
    <property type="entry name" value="PHOSPHATIDYLINOSITOL KINASE"/>
    <property type="match status" value="1"/>
</dbReference>
<dbReference type="Pfam" id="PF00613">
    <property type="entry name" value="PI3Ka"/>
    <property type="match status" value="1"/>
</dbReference>
<accession>A0AAE0SIQ8</accession>
<dbReference type="CDD" id="cd08380">
    <property type="entry name" value="C2_PI3K_like"/>
    <property type="match status" value="1"/>
</dbReference>
<dbReference type="Gene3D" id="3.30.1010.10">
    <property type="entry name" value="Phosphatidylinositol 3-kinase Catalytic Subunit, Chain A, domain 4"/>
    <property type="match status" value="1"/>
</dbReference>
<keyword evidence="1" id="KW-0808">Transferase</keyword>
<dbReference type="GO" id="GO:0016303">
    <property type="term" value="F:1-phosphatidylinositol-3-kinase activity"/>
    <property type="evidence" value="ECO:0007669"/>
    <property type="project" value="TreeGrafter"/>
</dbReference>
<dbReference type="InterPro" id="IPR042236">
    <property type="entry name" value="PI3K_accessory_sf"/>
</dbReference>
<evidence type="ECO:0000259" key="6">
    <source>
        <dbReference type="PROSITE" id="PS50290"/>
    </source>
</evidence>
<keyword evidence="2" id="KW-0547">Nucleotide-binding</keyword>
<dbReference type="SMART" id="SM00144">
    <property type="entry name" value="PI3K_rbd"/>
    <property type="match status" value="1"/>
</dbReference>
<dbReference type="Gene3D" id="2.60.40.150">
    <property type="entry name" value="C2 domain"/>
    <property type="match status" value="1"/>
</dbReference>
<dbReference type="GO" id="GO:0048015">
    <property type="term" value="P:phosphatidylinositol-mediated signaling"/>
    <property type="evidence" value="ECO:0007669"/>
    <property type="project" value="TreeGrafter"/>
</dbReference>
<dbReference type="EMBL" id="JAEAOA010000147">
    <property type="protein sequence ID" value="KAK3592459.1"/>
    <property type="molecule type" value="Genomic_DNA"/>
</dbReference>
<dbReference type="GO" id="GO:0035005">
    <property type="term" value="F:1-phosphatidylinositol-4-phosphate 3-kinase activity"/>
    <property type="evidence" value="ECO:0007669"/>
    <property type="project" value="TreeGrafter"/>
</dbReference>
<sequence>MGVSAETFLIKVYIYNPGEEMEKYDVEIDPSWTPRKVVHSFIFQKYLRKGEAEVKARERSFIGEQLYVLKACRSEEYMLEERELHSYKYIRQCLTWGTTPELTLVLLDDVLRSIPPESKSHYFEEPGKEGDRGIVISSWDIDGILSIKVDNVTGKRAPIHSKLKAMNVVAGIYFGSTLLCKTVSTAKYGWHQAMAFDIRLPDLPRSAKLCLSLCSSKKSVEYWVNIQLFDYKGKLLSGQHRLSMWRDTESMAIKHETVPLGCTECNPDSSFPTLEMEIISPADKPIVFPSDEHIQKLIHQQNNLKTSLKKEKLEKDVTQVLKHDILAKIKKHDRVYLWKNREKCMTKPKSLPKLLASLDWSKRTYVFELYKLLTMWPTEGLTVVTALQLLDARCPDLWVEQFAVDCLERRVTDEELLLHLMQITQAMKFRSYIDGPLTSFLLRKCLLNRRLGKQFFWHLRSELYSETIRLRFAPILEVYCGTCGPFMSDHLKEVEVFNVSCRLAREIKSKDQATEMDVNHLKEKLENRSEADVLRDAPSIIGQPQKLGQICPEKCGIFTSKTRPLRLTWKNSSPFATVLKTEHFSYIFKDGDDIRQDMLCIQLLQVIDKIWNLTPYGCLSMGHEIGMIEMVQNSKTVANIQSERGRYLRFKTGLNGWLHENNRDCYERAVKIFTHSCAGYTVATFVLGISDRHSDNIMVKNTGELFHIDFGHFLGNRKSKFGIKRERVPFVMVKDFIQVITKGVEKPHESQYYKEFVLLCIKAYLSLWKNADQLITPLYLMRNSGLPELAKSEDIQFVRHALAVDKDETKAAAYFLENFNKAYNDSWTTEIDWIMHAVNQFRLSK</sequence>
<dbReference type="SMART" id="SM00146">
    <property type="entry name" value="PI3Kc"/>
    <property type="match status" value="1"/>
</dbReference>
<dbReference type="InterPro" id="IPR035892">
    <property type="entry name" value="C2_domain_sf"/>
</dbReference>
<keyword evidence="4" id="KW-0067">ATP-binding</keyword>